<dbReference type="EMBL" id="MHVI01000003">
    <property type="protein sequence ID" value="OHA92569.1"/>
    <property type="molecule type" value="Genomic_DNA"/>
</dbReference>
<keyword evidence="6 10" id="KW-1133">Transmembrane helix</keyword>
<evidence type="ECO:0000256" key="2">
    <source>
        <dbReference type="ARBA" id="ARBA00022448"/>
    </source>
</evidence>
<evidence type="ECO:0000313" key="12">
    <source>
        <dbReference type="EMBL" id="OHA92569.1"/>
    </source>
</evidence>
<dbReference type="AlphaFoldDB" id="A0A1G2T6Z9"/>
<evidence type="ECO:0000256" key="8">
    <source>
        <dbReference type="ARBA" id="ARBA00023186"/>
    </source>
</evidence>
<dbReference type="Proteomes" id="UP000177746">
    <property type="component" value="Unassembled WGS sequence"/>
</dbReference>
<evidence type="ECO:0000256" key="6">
    <source>
        <dbReference type="ARBA" id="ARBA00022989"/>
    </source>
</evidence>
<dbReference type="GO" id="GO:0015031">
    <property type="term" value="P:protein transport"/>
    <property type="evidence" value="ECO:0007669"/>
    <property type="project" value="UniProtKB-KW"/>
</dbReference>
<comment type="similarity">
    <text evidence="9">Belongs to the OXA1/ALB3/YidC family.</text>
</comment>
<keyword evidence="2" id="KW-0813">Transport</keyword>
<keyword evidence="4 9" id="KW-0812">Transmembrane</keyword>
<keyword evidence="7 10" id="KW-0472">Membrane</keyword>
<dbReference type="InterPro" id="IPR028055">
    <property type="entry name" value="YidC/Oxa/ALB_C"/>
</dbReference>
<feature type="domain" description="Membrane insertase YidC/Oxa/ALB C-terminal" evidence="11">
    <location>
        <begin position="30"/>
        <end position="231"/>
    </location>
</feature>
<evidence type="ECO:0000256" key="7">
    <source>
        <dbReference type="ARBA" id="ARBA00023136"/>
    </source>
</evidence>
<sequence>MSFLYHTFFFDPLYNILVLLFSFLPWADAGIIVIILTVLVRLIMFPLSRKAVLTQVKMAEIGPDLAQIKEKYKDKAEEQAKLTLALYKEKGVNPFSGILVVIIQIPIIFALYQIFLHFPEVNSTLLYPFVTPPDHINTLFLGLLDITAKSITIALLAAVSTFFQFQISMKGQTQPKGNSFGDNLTRSMQTQMKYFFPVIVFFISYKISGVIALYWFTTNLFSIAQELFVRKNIKGSQATKLPI</sequence>
<proteinExistence type="inferred from homology"/>
<feature type="transmembrane region" description="Helical" evidence="10">
    <location>
        <begin position="98"/>
        <end position="118"/>
    </location>
</feature>
<dbReference type="NCBIfam" id="TIGR03592">
    <property type="entry name" value="yidC_oxa1_cterm"/>
    <property type="match status" value="1"/>
</dbReference>
<accession>A0A1G2T6Z9</accession>
<evidence type="ECO:0000256" key="3">
    <source>
        <dbReference type="ARBA" id="ARBA00022475"/>
    </source>
</evidence>
<evidence type="ECO:0000256" key="5">
    <source>
        <dbReference type="ARBA" id="ARBA00022927"/>
    </source>
</evidence>
<evidence type="ECO:0000256" key="1">
    <source>
        <dbReference type="ARBA" id="ARBA00004651"/>
    </source>
</evidence>
<reference evidence="12 13" key="1">
    <citation type="journal article" date="2016" name="Nat. Commun.">
        <title>Thousands of microbial genomes shed light on interconnected biogeochemical processes in an aquifer system.</title>
        <authorList>
            <person name="Anantharaman K."/>
            <person name="Brown C.T."/>
            <person name="Hug L.A."/>
            <person name="Sharon I."/>
            <person name="Castelle C.J."/>
            <person name="Probst A.J."/>
            <person name="Thomas B.C."/>
            <person name="Singh A."/>
            <person name="Wilkins M.J."/>
            <person name="Karaoz U."/>
            <person name="Brodie E.L."/>
            <person name="Williams K.H."/>
            <person name="Hubbard S.S."/>
            <person name="Banfield J.F."/>
        </authorList>
    </citation>
    <scope>NUCLEOTIDE SEQUENCE [LARGE SCALE GENOMIC DNA]</scope>
</reference>
<gene>
    <name evidence="12" type="ORF">A2665_02455</name>
</gene>
<feature type="transmembrane region" description="Helical" evidence="10">
    <location>
        <begin position="138"/>
        <end position="163"/>
    </location>
</feature>
<evidence type="ECO:0000256" key="9">
    <source>
        <dbReference type="RuleBase" id="RU003945"/>
    </source>
</evidence>
<comment type="subcellular location">
    <subcellularLocation>
        <location evidence="1">Cell membrane</location>
        <topology evidence="1">Multi-pass membrane protein</topology>
    </subcellularLocation>
    <subcellularLocation>
        <location evidence="9">Membrane</location>
        <topology evidence="9">Multi-pass membrane protein</topology>
    </subcellularLocation>
</comment>
<feature type="transmembrane region" description="Helical" evidence="10">
    <location>
        <begin position="12"/>
        <end position="40"/>
    </location>
</feature>
<feature type="transmembrane region" description="Helical" evidence="10">
    <location>
        <begin position="194"/>
        <end position="216"/>
    </location>
</feature>
<dbReference type="InterPro" id="IPR047196">
    <property type="entry name" value="YidC_ALB_C"/>
</dbReference>
<dbReference type="PANTHER" id="PTHR12428">
    <property type="entry name" value="OXA1"/>
    <property type="match status" value="1"/>
</dbReference>
<keyword evidence="3" id="KW-1003">Cell membrane</keyword>
<keyword evidence="5" id="KW-0653">Protein transport</keyword>
<dbReference type="CDD" id="cd20070">
    <property type="entry name" value="5TM_YidC_Alb3"/>
    <property type="match status" value="1"/>
</dbReference>
<dbReference type="InterPro" id="IPR001708">
    <property type="entry name" value="YidC/ALB3/OXA1/COX18"/>
</dbReference>
<dbReference type="GO" id="GO:0005886">
    <property type="term" value="C:plasma membrane"/>
    <property type="evidence" value="ECO:0007669"/>
    <property type="project" value="UniProtKB-SubCell"/>
</dbReference>
<comment type="caution">
    <text evidence="12">The sequence shown here is derived from an EMBL/GenBank/DDBJ whole genome shotgun (WGS) entry which is preliminary data.</text>
</comment>
<evidence type="ECO:0000313" key="13">
    <source>
        <dbReference type="Proteomes" id="UP000177746"/>
    </source>
</evidence>
<dbReference type="PANTHER" id="PTHR12428:SF65">
    <property type="entry name" value="CYTOCHROME C OXIDASE ASSEMBLY PROTEIN COX18, MITOCHONDRIAL"/>
    <property type="match status" value="1"/>
</dbReference>
<dbReference type="Pfam" id="PF02096">
    <property type="entry name" value="60KD_IMP"/>
    <property type="match status" value="1"/>
</dbReference>
<evidence type="ECO:0000256" key="10">
    <source>
        <dbReference type="SAM" id="Phobius"/>
    </source>
</evidence>
<evidence type="ECO:0000259" key="11">
    <source>
        <dbReference type="Pfam" id="PF02096"/>
    </source>
</evidence>
<evidence type="ECO:0000256" key="4">
    <source>
        <dbReference type="ARBA" id="ARBA00022692"/>
    </source>
</evidence>
<keyword evidence="8" id="KW-0143">Chaperone</keyword>
<dbReference type="GO" id="GO:0032977">
    <property type="term" value="F:membrane insertase activity"/>
    <property type="evidence" value="ECO:0007669"/>
    <property type="project" value="InterPro"/>
</dbReference>
<dbReference type="GO" id="GO:0051205">
    <property type="term" value="P:protein insertion into membrane"/>
    <property type="evidence" value="ECO:0007669"/>
    <property type="project" value="TreeGrafter"/>
</dbReference>
<name>A0A1G2T6Z9_9BACT</name>
<organism evidence="12 13">
    <name type="scientific">Candidatus Zambryskibacteria bacterium RIFCSPHIGHO2_01_FULL_46_30</name>
    <dbReference type="NCBI Taxonomy" id="1802739"/>
    <lineage>
        <taxon>Bacteria</taxon>
        <taxon>Candidatus Zambryskiibacteriota</taxon>
    </lineage>
</organism>
<protein>
    <recommendedName>
        <fullName evidence="11">Membrane insertase YidC/Oxa/ALB C-terminal domain-containing protein</fullName>
    </recommendedName>
</protein>